<gene>
    <name evidence="2" type="ORF">AMECASPLE_033892</name>
</gene>
<reference evidence="2 3" key="1">
    <citation type="submission" date="2021-06" db="EMBL/GenBank/DDBJ databases">
        <authorList>
            <person name="Palmer J.M."/>
        </authorList>
    </citation>
    <scope>NUCLEOTIDE SEQUENCE [LARGE SCALE GENOMIC DNA]</scope>
    <source>
        <strain evidence="2 3">AS_MEX2019</strain>
        <tissue evidence="2">Muscle</tissue>
    </source>
</reference>
<sequence>RYNQVNENFLKSDHPAVARTKPQLSSPFPISNPAFGSPSPITHSPPGHRSQSQRPGDVGREADAQEVIPSYNGYIIPLPDLKPEDVFTEVPSESPASSLALGEEADFTSQDTAETLPEEDRVEDTSERDALLGYNGTPEAEDSFL</sequence>
<name>A0ABV0ZRV8_9TELE</name>
<accession>A0ABV0ZRV8</accession>
<feature type="region of interest" description="Disordered" evidence="1">
    <location>
        <begin position="1"/>
        <end position="66"/>
    </location>
</feature>
<feature type="non-terminal residue" evidence="2">
    <location>
        <position position="1"/>
    </location>
</feature>
<evidence type="ECO:0000313" key="2">
    <source>
        <dbReference type="EMBL" id="MEQ2308979.1"/>
    </source>
</evidence>
<feature type="region of interest" description="Disordered" evidence="1">
    <location>
        <begin position="87"/>
        <end position="145"/>
    </location>
</feature>
<keyword evidence="3" id="KW-1185">Reference proteome</keyword>
<evidence type="ECO:0000313" key="3">
    <source>
        <dbReference type="Proteomes" id="UP001469553"/>
    </source>
</evidence>
<protein>
    <submittedName>
        <fullName evidence="2">Uncharacterized protein</fullName>
    </submittedName>
</protein>
<proteinExistence type="predicted"/>
<dbReference type="Proteomes" id="UP001469553">
    <property type="component" value="Unassembled WGS sequence"/>
</dbReference>
<comment type="caution">
    <text evidence="2">The sequence shown here is derived from an EMBL/GenBank/DDBJ whole genome shotgun (WGS) entry which is preliminary data.</text>
</comment>
<dbReference type="EMBL" id="JAHRIP010070523">
    <property type="protein sequence ID" value="MEQ2308979.1"/>
    <property type="molecule type" value="Genomic_DNA"/>
</dbReference>
<organism evidence="2 3">
    <name type="scientific">Ameca splendens</name>
    <dbReference type="NCBI Taxonomy" id="208324"/>
    <lineage>
        <taxon>Eukaryota</taxon>
        <taxon>Metazoa</taxon>
        <taxon>Chordata</taxon>
        <taxon>Craniata</taxon>
        <taxon>Vertebrata</taxon>
        <taxon>Euteleostomi</taxon>
        <taxon>Actinopterygii</taxon>
        <taxon>Neopterygii</taxon>
        <taxon>Teleostei</taxon>
        <taxon>Neoteleostei</taxon>
        <taxon>Acanthomorphata</taxon>
        <taxon>Ovalentaria</taxon>
        <taxon>Atherinomorphae</taxon>
        <taxon>Cyprinodontiformes</taxon>
        <taxon>Goodeidae</taxon>
        <taxon>Ameca</taxon>
    </lineage>
</organism>
<evidence type="ECO:0000256" key="1">
    <source>
        <dbReference type="SAM" id="MobiDB-lite"/>
    </source>
</evidence>